<feature type="compositionally biased region" description="Acidic residues" evidence="5">
    <location>
        <begin position="645"/>
        <end position="661"/>
    </location>
</feature>
<dbReference type="PRINTS" id="PR00301">
    <property type="entry name" value="HEATSHOCK70"/>
</dbReference>
<feature type="compositionally biased region" description="Basic and acidic residues" evidence="5">
    <location>
        <begin position="626"/>
        <end position="644"/>
    </location>
</feature>
<dbReference type="AlphaFoldDB" id="A0A088RXD0"/>
<dbReference type="InterPro" id="IPR013126">
    <property type="entry name" value="Hsp_70_fam"/>
</dbReference>
<dbReference type="Gene3D" id="3.90.640.10">
    <property type="entry name" value="Actin, Chain A, domain 4"/>
    <property type="match status" value="1"/>
</dbReference>
<evidence type="ECO:0000256" key="1">
    <source>
        <dbReference type="ARBA" id="ARBA00007381"/>
    </source>
</evidence>
<dbReference type="Proteomes" id="UP000063063">
    <property type="component" value="Chromosome 28"/>
</dbReference>
<dbReference type="Pfam" id="PF00012">
    <property type="entry name" value="HSP70"/>
    <property type="match status" value="1"/>
</dbReference>
<dbReference type="GO" id="GO:0005524">
    <property type="term" value="F:ATP binding"/>
    <property type="evidence" value="ECO:0007669"/>
    <property type="project" value="UniProtKB-KW"/>
</dbReference>
<keyword evidence="7" id="KW-1185">Reference proteome</keyword>
<reference evidence="6 7" key="1">
    <citation type="journal article" date="2015" name="Sci. Rep.">
        <title>The genome of Leishmania panamensis: insights into genomics of the L. (Viannia) subgenus.</title>
        <authorList>
            <person name="Llanes A."/>
            <person name="Restrepo C.M."/>
            <person name="Vecchio G.D."/>
            <person name="Anguizola F.J."/>
            <person name="Lleonart R."/>
        </authorList>
    </citation>
    <scope>NUCLEOTIDE SEQUENCE [LARGE SCALE GENOMIC DNA]</scope>
    <source>
        <strain evidence="6 7">MHOM/PA/94/PSC-1</strain>
    </source>
</reference>
<evidence type="ECO:0000256" key="3">
    <source>
        <dbReference type="ARBA" id="ARBA00022840"/>
    </source>
</evidence>
<accession>A0A088RXD0</accession>
<proteinExistence type="inferred from homology"/>
<evidence type="ECO:0000256" key="5">
    <source>
        <dbReference type="SAM" id="MobiDB-lite"/>
    </source>
</evidence>
<dbReference type="VEuPathDB" id="TriTrypDB:LPAL13_280036500"/>
<dbReference type="SUPFAM" id="SSF53067">
    <property type="entry name" value="Actin-like ATPase domain"/>
    <property type="match status" value="2"/>
</dbReference>
<comment type="similarity">
    <text evidence="1 4">Belongs to the heat shock protein 70 family.</text>
</comment>
<protein>
    <submittedName>
        <fullName evidence="6">Heat shock protein 70, putative</fullName>
    </submittedName>
</protein>
<dbReference type="KEGG" id="lpan:LPMP_282970"/>
<dbReference type="InterPro" id="IPR029047">
    <property type="entry name" value="HSP70_peptide-bd_sf"/>
</dbReference>
<dbReference type="CDD" id="cd24028">
    <property type="entry name" value="ASKHA_NBD_HSP70_HSPA1-like"/>
    <property type="match status" value="1"/>
</dbReference>
<dbReference type="FunFam" id="2.60.34.10:FF:000023">
    <property type="entry name" value="70 kDa heat shock cognate protein"/>
    <property type="match status" value="1"/>
</dbReference>
<dbReference type="EMBL" id="CP009397">
    <property type="protein sequence ID" value="AIN99929.1"/>
    <property type="molecule type" value="Genomic_DNA"/>
</dbReference>
<dbReference type="InterPro" id="IPR018181">
    <property type="entry name" value="Heat_shock_70_CS"/>
</dbReference>
<dbReference type="InterPro" id="IPR043129">
    <property type="entry name" value="ATPase_NBD"/>
</dbReference>
<gene>
    <name evidence="6" type="ORF">LPMP_282970</name>
</gene>
<dbReference type="PROSITE" id="PS00297">
    <property type="entry name" value="HSP70_1"/>
    <property type="match status" value="1"/>
</dbReference>
<evidence type="ECO:0000256" key="4">
    <source>
        <dbReference type="RuleBase" id="RU003322"/>
    </source>
</evidence>
<keyword evidence="2 4" id="KW-0547">Nucleotide-binding</keyword>
<keyword evidence="3 4" id="KW-0067">ATP-binding</keyword>
<dbReference type="Gene3D" id="3.30.420.40">
    <property type="match status" value="2"/>
</dbReference>
<dbReference type="FunFam" id="3.30.30.30:FF:000001">
    <property type="entry name" value="heat shock 70 kDa protein-like"/>
    <property type="match status" value="1"/>
</dbReference>
<dbReference type="Gene3D" id="2.60.34.10">
    <property type="entry name" value="Substrate Binding Domain Of DNAk, Chain A, domain 1"/>
    <property type="match status" value="1"/>
</dbReference>
<evidence type="ECO:0000313" key="7">
    <source>
        <dbReference type="Proteomes" id="UP000063063"/>
    </source>
</evidence>
<dbReference type="PROSITE" id="PS00329">
    <property type="entry name" value="HSP70_2"/>
    <property type="match status" value="1"/>
</dbReference>
<dbReference type="PROSITE" id="PS01036">
    <property type="entry name" value="HSP70_3"/>
    <property type="match status" value="1"/>
</dbReference>
<sequence>MGFTEMFDGAIGIDLGTTYSCVAVFVRGQVEVIPNDMGNRTTPSCVAFHNDDVLVGDAAKALLGRGVSGAIFDAKRMVGHHFSDKSVQEDRTRWPFSISEGDKDSIQINVTHRGEALQLAPEQVSAKVLAYLKECAERYLGKQVRKAVITVPAYFNDAQRERTKAAATIAGLEVLRIINEPTAAALCYGLGIGSGTEQQQGEDRPHNVVVFDFGGGTFDVSIIVIDSGSFAVQATAGDTHLGGQDIDSNLLQYVLDDVQSRYNLSIAEQPRLLAKARTACERVKRVLSQSTTEELALDGVLPSGEEYTLPVSRAKLEELNASVFQQCMAVVKRALKDAAMKVEDIDEVVLVGGSSRIPKLNDMLRTFFKKERLCNSVHPDEAVAIGAAVQASILSDSLEQQSEKTASVVLMDVVPLSIGVEVDDGKFDVVVPRNTTIPYKATKEYSTVEDYQQDVDVCVYEGERPLTKHNHKLGEFTLEGITRAKKGKPTITVTFSIDADGLLTITGTEELANKRQTLVVQNVDRLSEAQVKEMIDMSKKLSKEDAVDDAREAARRKVKGALETLSTVIAAMPQPPSSHLQKRLDAFTSHARDWMARLLPSYSTAAEVEEKANKIAKLAKKAIKKVEKMARSDEPVSKRHRDERGDDESFSDSDGENEAGK</sequence>
<evidence type="ECO:0000256" key="2">
    <source>
        <dbReference type="ARBA" id="ARBA00022741"/>
    </source>
</evidence>
<dbReference type="PANTHER" id="PTHR19375">
    <property type="entry name" value="HEAT SHOCK PROTEIN 70KDA"/>
    <property type="match status" value="1"/>
</dbReference>
<dbReference type="eggNOG" id="KOG0101">
    <property type="taxonomic scope" value="Eukaryota"/>
</dbReference>
<feature type="region of interest" description="Disordered" evidence="5">
    <location>
        <begin position="626"/>
        <end position="661"/>
    </location>
</feature>
<dbReference type="Gene3D" id="3.30.30.30">
    <property type="match status" value="1"/>
</dbReference>
<dbReference type="FunFam" id="3.30.420.40:FF:000004">
    <property type="entry name" value="Molecular chaperone DnaK"/>
    <property type="match status" value="1"/>
</dbReference>
<dbReference type="GeneID" id="22576742"/>
<evidence type="ECO:0000313" key="6">
    <source>
        <dbReference type="EMBL" id="AIN99929.1"/>
    </source>
</evidence>
<dbReference type="GO" id="GO:0140662">
    <property type="term" value="F:ATP-dependent protein folding chaperone"/>
    <property type="evidence" value="ECO:0007669"/>
    <property type="project" value="InterPro"/>
</dbReference>
<dbReference type="FunFam" id="3.90.640.10:FF:000010">
    <property type="entry name" value="heat shock 70 kDa protein 14"/>
    <property type="match status" value="1"/>
</dbReference>
<dbReference type="RefSeq" id="XP_010700636.1">
    <property type="nucleotide sequence ID" value="XM_010702334.1"/>
</dbReference>
<keyword evidence="6" id="KW-0346">Stress response</keyword>
<organism evidence="6 7">
    <name type="scientific">Leishmania panamensis</name>
    <dbReference type="NCBI Taxonomy" id="5679"/>
    <lineage>
        <taxon>Eukaryota</taxon>
        <taxon>Discoba</taxon>
        <taxon>Euglenozoa</taxon>
        <taxon>Kinetoplastea</taxon>
        <taxon>Metakinetoplastina</taxon>
        <taxon>Trypanosomatida</taxon>
        <taxon>Trypanosomatidae</taxon>
        <taxon>Leishmaniinae</taxon>
        <taxon>Leishmania</taxon>
        <taxon>Leishmania guyanensis species complex</taxon>
    </lineage>
</organism>
<dbReference type="OrthoDB" id="2401965at2759"/>
<name>A0A088RXD0_LEIPA</name>
<dbReference type="VEuPathDB" id="TriTrypDB:LPMP_282970"/>
<dbReference type="SUPFAM" id="SSF100920">
    <property type="entry name" value="Heat shock protein 70kD (HSP70), peptide-binding domain"/>
    <property type="match status" value="1"/>
</dbReference>